<keyword evidence="2 11" id="KW-0858">Xylan degradation</keyword>
<accession>V9IRT0</accession>
<evidence type="ECO:0000256" key="9">
    <source>
        <dbReference type="SAM" id="SignalP"/>
    </source>
</evidence>
<dbReference type="CDD" id="cd18618">
    <property type="entry name" value="GH43_Xsa43E-like"/>
    <property type="match status" value="1"/>
</dbReference>
<dbReference type="AlphaFoldDB" id="V9IRT0"/>
<dbReference type="InterPro" id="IPR023296">
    <property type="entry name" value="Glyco_hydro_beta-prop_sf"/>
</dbReference>
<feature type="chain" id="PRO_5039638981" evidence="9">
    <location>
        <begin position="31"/>
        <end position="464"/>
    </location>
</feature>
<organism evidence="11">
    <name type="scientific">Paenibacillus mucilaginosus K02</name>
    <dbReference type="NCBI Taxonomy" id="997761"/>
    <lineage>
        <taxon>Bacteria</taxon>
        <taxon>Bacillati</taxon>
        <taxon>Bacillota</taxon>
        <taxon>Bacilli</taxon>
        <taxon>Bacillales</taxon>
        <taxon>Paenibacillaceae</taxon>
        <taxon>Paenibacillus</taxon>
    </lineage>
</organism>
<feature type="domain" description="Alpha-L-arabinofuranosidase B arabinose-binding" evidence="10">
    <location>
        <begin position="331"/>
        <end position="462"/>
    </location>
</feature>
<dbReference type="InterPro" id="IPR036195">
    <property type="entry name" value="AbfB_ABD_sf"/>
</dbReference>
<dbReference type="InterPro" id="IPR006710">
    <property type="entry name" value="Glyco_hydro_43"/>
</dbReference>
<evidence type="ECO:0000256" key="6">
    <source>
        <dbReference type="PIRSR" id="PIRSR606710-1"/>
    </source>
</evidence>
<sequence>MKETMLMRNIVRPLSMALVMLWTSAATCFADNPVVRNTYTADPAAMVYNHMVYLYTGHDEASATGTGYVMRDWKVYSSTDMVNWTDRGTPLAVSAFSWAKGDAWAGQVIERNGKFYWYICAEHKTIPGKAIGVAVSDSPTGPFRDALGRALITNDMTKFSGISWDDIDPSVMIDDNGQAYLYWGNTALMYVKLNSDMISYSGSINNVPLTQASFGPTQFTEAPWIHKRNGLYYLSYASGWPEAISYSTSTSPTGPWTYRGVIMAPTGTSGTNHQSIIEFKGQPYFIYHNGALPTGGDYRRSVAIEKFNYNADGTIPTLEQTSTGVNGVKNRLQSYNVPNMFVRHASFDVTIDSNITPAGDQYWQVVPGLANGGSEYVSFQSVYYPGYYLRHSNYDFVLAKNDGTDTFKADATFKKVPGLKDASWTSFQSYNFPARYIRHSGYQLKLDPISTDLEKQDATFRIVN</sequence>
<dbReference type="PANTHER" id="PTHR43772">
    <property type="entry name" value="ENDO-1,4-BETA-XYLANASE"/>
    <property type="match status" value="1"/>
</dbReference>
<evidence type="ECO:0000256" key="2">
    <source>
        <dbReference type="ARBA" id="ARBA00022651"/>
    </source>
</evidence>
<feature type="site" description="Important for catalytic activity, responsible for pKa modulation of the active site Glu and correct orientation of both the proton donor and substrate" evidence="7">
    <location>
        <position position="168"/>
    </location>
</feature>
<keyword evidence="2 11" id="KW-0624">Polysaccharide degradation</keyword>
<evidence type="ECO:0000256" key="8">
    <source>
        <dbReference type="RuleBase" id="RU361187"/>
    </source>
</evidence>
<evidence type="ECO:0000256" key="5">
    <source>
        <dbReference type="ARBA" id="ARBA00023295"/>
    </source>
</evidence>
<feature type="active site" description="Proton acceptor" evidence="6">
    <location>
        <position position="42"/>
    </location>
</feature>
<evidence type="ECO:0000256" key="1">
    <source>
        <dbReference type="ARBA" id="ARBA00009865"/>
    </source>
</evidence>
<feature type="signal peptide" evidence="9">
    <location>
        <begin position="1"/>
        <end position="30"/>
    </location>
</feature>
<dbReference type="Gene3D" id="2.80.10.50">
    <property type="match status" value="1"/>
</dbReference>
<evidence type="ECO:0000313" key="11">
    <source>
        <dbReference type="EMBL" id="AFK65334.1"/>
    </source>
</evidence>
<feature type="active site" description="Proton donor" evidence="6">
    <location>
        <position position="221"/>
    </location>
</feature>
<dbReference type="InterPro" id="IPR052176">
    <property type="entry name" value="Glycosyl_Hydrlase_43_Enz"/>
</dbReference>
<dbReference type="GO" id="GO:0046556">
    <property type="term" value="F:alpha-L-arabinofuranosidase activity"/>
    <property type="evidence" value="ECO:0007669"/>
    <property type="project" value="InterPro"/>
</dbReference>
<reference evidence="11" key="1">
    <citation type="submission" date="2011-07" db="EMBL/GenBank/DDBJ databases">
        <title>Some potential microbial weathering related gene sequences of Bacillus mucilaginosus.</title>
        <authorList>
            <person name="Lian B."/>
            <person name="Xiao B."/>
        </authorList>
    </citation>
    <scope>NUCLEOTIDE SEQUENCE</scope>
    <source>
        <strain evidence="11">K02</strain>
    </source>
</reference>
<keyword evidence="3 8" id="KW-0378">Hydrolase</keyword>
<comment type="similarity">
    <text evidence="1 8">Belongs to the glycosyl hydrolase 43 family.</text>
</comment>
<evidence type="ECO:0000256" key="7">
    <source>
        <dbReference type="PIRSR" id="PIRSR606710-2"/>
    </source>
</evidence>
<protein>
    <submittedName>
        <fullName evidence="11">Endo-1,4-beta-xylanase</fullName>
    </submittedName>
</protein>
<evidence type="ECO:0000259" key="10">
    <source>
        <dbReference type="Pfam" id="PF05270"/>
    </source>
</evidence>
<dbReference type="CDD" id="cd23399">
    <property type="entry name" value="beta-trefoil_ABD_ABFB"/>
    <property type="match status" value="1"/>
</dbReference>
<dbReference type="Pfam" id="PF05270">
    <property type="entry name" value="AbfB"/>
    <property type="match status" value="1"/>
</dbReference>
<evidence type="ECO:0000256" key="3">
    <source>
        <dbReference type="ARBA" id="ARBA00022801"/>
    </source>
</evidence>
<dbReference type="SUPFAM" id="SSF110221">
    <property type="entry name" value="AbfB domain"/>
    <property type="match status" value="1"/>
</dbReference>
<dbReference type="Gene3D" id="2.115.10.20">
    <property type="entry name" value="Glycosyl hydrolase domain, family 43"/>
    <property type="match status" value="1"/>
</dbReference>
<keyword evidence="4" id="KW-0119">Carbohydrate metabolism</keyword>
<evidence type="ECO:0000256" key="4">
    <source>
        <dbReference type="ARBA" id="ARBA00023277"/>
    </source>
</evidence>
<name>V9IRT0_9BACL</name>
<keyword evidence="9" id="KW-0732">Signal</keyword>
<dbReference type="InterPro" id="IPR007934">
    <property type="entry name" value="AbfB_ABD"/>
</dbReference>
<proteinExistence type="inferred from homology"/>
<dbReference type="EMBL" id="JN225140">
    <property type="protein sequence ID" value="AFK65334.1"/>
    <property type="molecule type" value="Genomic_DNA"/>
</dbReference>
<dbReference type="GO" id="GO:0046373">
    <property type="term" value="P:L-arabinose metabolic process"/>
    <property type="evidence" value="ECO:0007669"/>
    <property type="project" value="InterPro"/>
</dbReference>
<dbReference type="Pfam" id="PF04616">
    <property type="entry name" value="Glyco_hydro_43"/>
    <property type="match status" value="1"/>
</dbReference>
<dbReference type="PANTHER" id="PTHR43772:SF2">
    <property type="entry name" value="PUTATIVE (AFU_ORTHOLOGUE AFUA_2G04480)-RELATED"/>
    <property type="match status" value="1"/>
</dbReference>
<keyword evidence="5 8" id="KW-0326">Glycosidase</keyword>
<dbReference type="GO" id="GO:0045493">
    <property type="term" value="P:xylan catabolic process"/>
    <property type="evidence" value="ECO:0007669"/>
    <property type="project" value="UniProtKB-KW"/>
</dbReference>
<dbReference type="SUPFAM" id="SSF75005">
    <property type="entry name" value="Arabinanase/levansucrase/invertase"/>
    <property type="match status" value="1"/>
</dbReference>